<evidence type="ECO:0000313" key="20">
    <source>
        <dbReference type="Proteomes" id="UP000044938"/>
    </source>
</evidence>
<dbReference type="Proteomes" id="UP000038802">
    <property type="component" value="Unassembled WGS sequence"/>
</dbReference>
<feature type="domain" description="PE" evidence="1">
    <location>
        <begin position="4"/>
        <end position="94"/>
    </location>
</feature>
<reference evidence="15 29" key="4">
    <citation type="submission" date="2016-04" db="EMBL/GenBank/DDBJ databases">
        <authorList>
            <person name="Bigi M."/>
            <person name="Bigi F."/>
            <person name="Soria M.A."/>
        </authorList>
    </citation>
    <scope>NUCLEOTIDE SEQUENCE [LARGE SCALE GENOMIC DNA]</scope>
    <source>
        <strain evidence="15 29">6548</strain>
    </source>
</reference>
<evidence type="ECO:0000313" key="8">
    <source>
        <dbReference type="EMBL" id="CKS45900.1"/>
    </source>
</evidence>
<organism evidence="10 19">
    <name type="scientific">Mycobacterium tuberculosis</name>
    <dbReference type="NCBI Taxonomy" id="1773"/>
    <lineage>
        <taxon>Bacteria</taxon>
        <taxon>Bacillati</taxon>
        <taxon>Actinomycetota</taxon>
        <taxon>Actinomycetes</taxon>
        <taxon>Mycobacteriales</taxon>
        <taxon>Mycobacteriaceae</taxon>
        <taxon>Mycobacterium</taxon>
        <taxon>Mycobacterium tuberculosis complex</taxon>
    </lineage>
</organism>
<evidence type="ECO:0000313" key="9">
    <source>
        <dbReference type="EMBL" id="CLW05531.1"/>
    </source>
</evidence>
<evidence type="ECO:0000313" key="24">
    <source>
        <dbReference type="Proteomes" id="UP000048600"/>
    </source>
</evidence>
<dbReference type="EMBL" id="CQQC01000422">
    <property type="protein sequence ID" value="CNV00796.1"/>
    <property type="molecule type" value="Genomic_DNA"/>
</dbReference>
<dbReference type="RefSeq" id="WP_003900412.1">
    <property type="nucleotide sequence ID" value="NZ_AP017901.1"/>
</dbReference>
<dbReference type="EMBL" id="CNGE01000310">
    <property type="protein sequence ID" value="CKS45900.1"/>
    <property type="molecule type" value="Genomic_DNA"/>
</dbReference>
<evidence type="ECO:0000259" key="1">
    <source>
        <dbReference type="Pfam" id="PF00934"/>
    </source>
</evidence>
<evidence type="ECO:0000313" key="7">
    <source>
        <dbReference type="EMBL" id="CKR91352.1"/>
    </source>
</evidence>
<dbReference type="Proteomes" id="UP000048948">
    <property type="component" value="Unassembled WGS sequence"/>
</dbReference>
<reference evidence="9 27" key="2">
    <citation type="submission" date="2015-03" db="EMBL/GenBank/DDBJ databases">
        <authorList>
            <consortium name="Pathogen Informatics"/>
            <person name="Murphy D."/>
        </authorList>
    </citation>
    <scope>NUCLEOTIDE SEQUENCE [LARGE SCALE GENOMIC DNA]</scope>
    <source>
        <strain evidence="9 27">0268S</strain>
    </source>
</reference>
<dbReference type="EMBL" id="CFOE01000597">
    <property type="protein sequence ID" value="CFE43589.1"/>
    <property type="molecule type" value="Genomic_DNA"/>
</dbReference>
<dbReference type="Gene3D" id="1.10.287.850">
    <property type="entry name" value="HP0062-like domain"/>
    <property type="match status" value="1"/>
</dbReference>
<dbReference type="GeneID" id="45425781"/>
<dbReference type="EMBL" id="LR027516">
    <property type="protein sequence ID" value="VCU50074.1"/>
    <property type="molecule type" value="Genomic_DNA"/>
</dbReference>
<evidence type="ECO:0000313" key="14">
    <source>
        <dbReference type="EMBL" id="MBP0682995.1"/>
    </source>
</evidence>
<dbReference type="EMBL" id="COPH01000011">
    <property type="protein sequence ID" value="CLW05531.1"/>
    <property type="molecule type" value="Genomic_DNA"/>
</dbReference>
<reference evidence="16" key="8">
    <citation type="submission" date="2018-07" db="EMBL/GenBank/DDBJ databases">
        <authorList>
            <person name="Shah S."/>
            <person name="Brown T."/>
            <person name="Auld S."/>
            <person name="Bratton K."/>
            <person name="Narechania A."/>
            <person name="Mathema B."/>
            <person name="Gandhi N."/>
        </authorList>
    </citation>
    <scope>NUCLEOTIDE SEQUENCE</scope>
    <source>
        <strain evidence="16">32301_S10</strain>
    </source>
</reference>
<dbReference type="InterPro" id="IPR038332">
    <property type="entry name" value="PPE_sf"/>
</dbReference>
<evidence type="ECO:0000313" key="29">
    <source>
        <dbReference type="Proteomes" id="UP000189452"/>
    </source>
</evidence>
<dbReference type="EMBL" id="CFOH01000415">
    <property type="protein sequence ID" value="CFE55683.1"/>
    <property type="molecule type" value="Genomic_DNA"/>
</dbReference>
<evidence type="ECO:0000313" key="12">
    <source>
        <dbReference type="EMBL" id="COW55252.1"/>
    </source>
</evidence>
<gene>
    <name evidence="10" type="primary">PE20</name>
    <name evidence="15" type="ORF">A4S10_01903</name>
    <name evidence="2" type="ORF">CAB90_02004</name>
    <name evidence="17" type="ORF">DKC2_1911</name>
    <name evidence="16" type="ORF">DSJ38_10860</name>
    <name evidence="5" type="ORF">ERS007657_02346</name>
    <name evidence="10" type="ORF">ERS007661_01497</name>
    <name evidence="3" type="ORF">ERS007681_03446</name>
    <name evidence="4" type="ORF">ERS007688_02466</name>
    <name evidence="12" type="ORF">ERS007703_03843</name>
    <name evidence="11" type="ORF">ERS007720_02311</name>
    <name evidence="13" type="ORF">ERS007741_03764</name>
    <name evidence="8" type="ORF">ERS027646_01894</name>
    <name evidence="7" type="ORF">ERS027659_02380</name>
    <name evidence="6" type="ORF">ERS027661_01073</name>
    <name evidence="9" type="ORF">ERS094118_01815</name>
    <name evidence="14" type="ORF">J8J21_07650</name>
</gene>
<evidence type="ECO:0000313" key="30">
    <source>
        <dbReference type="Proteomes" id="UP000236349"/>
    </source>
</evidence>
<evidence type="ECO:0000313" key="31">
    <source>
        <dbReference type="Proteomes" id="UP000256381"/>
    </source>
</evidence>
<evidence type="ECO:0000313" key="21">
    <source>
        <dbReference type="Proteomes" id="UP000046680"/>
    </source>
</evidence>
<evidence type="ECO:0000313" key="10">
    <source>
        <dbReference type="EMBL" id="CNV00796.1"/>
    </source>
</evidence>
<evidence type="ECO:0000313" key="33">
    <source>
        <dbReference type="Proteomes" id="UP000671119"/>
    </source>
</evidence>
<sequence length="99" mass="9820">MAFVLVCPDALAIAAGQLRHVGSVIAARNAVAAPATAELAPAAADEVSALTATQFNFHAAMYQAVGAQAIAMNEAFVAMLGASADSYAATEAANIIAVS</sequence>
<dbReference type="Proteomes" id="UP000256381">
    <property type="component" value="Unassembled WGS sequence"/>
</dbReference>
<evidence type="ECO:0000313" key="2">
    <source>
        <dbReference type="EMBL" id="AUS50898.1"/>
    </source>
</evidence>
<dbReference type="EMBL" id="CNFU01000162">
    <property type="protein sequence ID" value="CKR34268.1"/>
    <property type="molecule type" value="Genomic_DNA"/>
</dbReference>
<dbReference type="EMBL" id="CGCX01000889">
    <property type="protein sequence ID" value="CFR85135.1"/>
    <property type="molecule type" value="Genomic_DNA"/>
</dbReference>
<dbReference type="Proteomes" id="UP000300237">
    <property type="component" value="Chromosome"/>
</dbReference>
<evidence type="ECO:0000313" key="23">
    <source>
        <dbReference type="Proteomes" id="UP000048289"/>
    </source>
</evidence>
<dbReference type="PATRIC" id="fig|1773.206.peg.2016"/>
<dbReference type="Proteomes" id="UP000050139">
    <property type="component" value="Unassembled WGS sequence"/>
</dbReference>
<dbReference type="EMBL" id="LWDQ01000001">
    <property type="protein sequence ID" value="OMH59732.1"/>
    <property type="molecule type" value="Genomic_DNA"/>
</dbReference>
<dbReference type="Proteomes" id="UP000048289">
    <property type="component" value="Unassembled WGS sequence"/>
</dbReference>
<evidence type="ECO:0000313" key="19">
    <source>
        <dbReference type="Proteomes" id="UP000039217"/>
    </source>
</evidence>
<dbReference type="EMBL" id="CSAJ01000288">
    <property type="protein sequence ID" value="COW31035.1"/>
    <property type="molecule type" value="Genomic_DNA"/>
</dbReference>
<dbReference type="Proteomes" id="UP000046947">
    <property type="component" value="Unassembled WGS sequence"/>
</dbReference>
<evidence type="ECO:0000313" key="17">
    <source>
        <dbReference type="EMBL" id="VCU50074.1"/>
    </source>
</evidence>
<dbReference type="Proteomes" id="UP000050164">
    <property type="component" value="Unassembled WGS sequence"/>
</dbReference>
<proteinExistence type="predicted"/>
<evidence type="ECO:0000313" key="28">
    <source>
        <dbReference type="Proteomes" id="UP000050164"/>
    </source>
</evidence>
<evidence type="ECO:0000313" key="6">
    <source>
        <dbReference type="EMBL" id="CKR34268.1"/>
    </source>
</evidence>
<evidence type="ECO:0000313" key="11">
    <source>
        <dbReference type="EMBL" id="COW31035.1"/>
    </source>
</evidence>
<dbReference type="AlphaFoldDB" id="A0A045HJF2"/>
<evidence type="ECO:0000313" key="26">
    <source>
        <dbReference type="Proteomes" id="UP000049023"/>
    </source>
</evidence>
<evidence type="ECO:0000313" key="25">
    <source>
        <dbReference type="Proteomes" id="UP000048948"/>
    </source>
</evidence>
<evidence type="ECO:0000313" key="16">
    <source>
        <dbReference type="EMBL" id="REQ52193.1"/>
    </source>
</evidence>
<evidence type="ECO:0000313" key="22">
    <source>
        <dbReference type="Proteomes" id="UP000046947"/>
    </source>
</evidence>
<dbReference type="Proteomes" id="UP000671119">
    <property type="component" value="Unassembled WGS sequence"/>
</dbReference>
<dbReference type="InterPro" id="IPR000084">
    <property type="entry name" value="PE-PGRS_N"/>
</dbReference>
<evidence type="ECO:0000313" key="5">
    <source>
        <dbReference type="EMBL" id="CFR85135.1"/>
    </source>
</evidence>
<dbReference type="SUPFAM" id="SSF140459">
    <property type="entry name" value="PE/PPE dimer-like"/>
    <property type="match status" value="1"/>
</dbReference>
<reference evidence="18 19" key="3">
    <citation type="submission" date="2015-03" db="EMBL/GenBank/DDBJ databases">
        <authorList>
            <consortium name="Pathogen Informatics"/>
        </authorList>
    </citation>
    <scope>NUCLEOTIDE SEQUENCE [LARGE SCALE GENOMIC DNA]</scope>
    <source>
        <strain evidence="8 25">Bir 172</strain>
        <strain evidence="7 28">Bir 185</strain>
        <strain evidence="6 26">Bir 187</strain>
        <strain evidence="5 21">C09601061</strain>
        <strain evidence="10 19">D00501624</strain>
        <strain evidence="3 23">G09901357</strain>
        <strain evidence="4 22">H09601792</strain>
        <strain evidence="18">K00500041</strain>
        <strain evidence="11 20">M09401471</strain>
        <strain evidence="13 24">P00601463</strain>
    </source>
</reference>
<dbReference type="STRING" id="115862.BBG46_09535"/>
<evidence type="ECO:0000313" key="13">
    <source>
        <dbReference type="EMBL" id="COX08134.1"/>
    </source>
</evidence>
<dbReference type="Proteomes" id="UP000189452">
    <property type="component" value="Chromosome"/>
</dbReference>
<evidence type="ECO:0000313" key="3">
    <source>
        <dbReference type="EMBL" id="CFE43589.1"/>
    </source>
</evidence>
<evidence type="ECO:0000313" key="27">
    <source>
        <dbReference type="Proteomes" id="UP000050139"/>
    </source>
</evidence>
<dbReference type="EMBL" id="CHKL01000622">
    <property type="protein sequence ID" value="COX08134.1"/>
    <property type="molecule type" value="Genomic_DNA"/>
</dbReference>
<reference evidence="12" key="1">
    <citation type="submission" date="2015-03" db="EMBL/GenBank/DDBJ databases">
        <authorList>
            <person name="Murphy D."/>
        </authorList>
    </citation>
    <scope>NUCLEOTIDE SEQUENCE [LARGE SCALE GENOMIC DNA]</scope>
    <source>
        <strain evidence="12">K00500041</strain>
    </source>
</reference>
<dbReference type="Proteomes" id="UP000048600">
    <property type="component" value="Unassembled WGS sequence"/>
</dbReference>
<evidence type="ECO:0000313" key="4">
    <source>
        <dbReference type="EMBL" id="CFE55683.1"/>
    </source>
</evidence>
<dbReference type="SMR" id="A0A045HJF2"/>
<dbReference type="EMBL" id="JAGIZI010000009">
    <property type="protein sequence ID" value="MBP0682995.1"/>
    <property type="molecule type" value="Genomic_DNA"/>
</dbReference>
<reference evidence="16 31" key="5">
    <citation type="journal article" date="2017" name="N. Engl. J. Med.">
        <title>Transmission of Extensively Drug-Resistant Tuberculosis in South Africa.</title>
        <authorList>
            <person name="Shah N.S."/>
            <person name="Auld S.C."/>
            <person name="Brust J.C."/>
            <person name="Mathema B."/>
            <person name="Ismail N."/>
            <person name="Moodley P."/>
            <person name="Mlisana K."/>
            <person name="Allana S."/>
            <person name="Campbell A."/>
            <person name="Mthiyane T."/>
            <person name="Morris N."/>
            <person name="Mpangase P."/>
            <person name="van der Meulen H."/>
            <person name="Omar S.V."/>
            <person name="Brown T.S."/>
            <person name="Narechania A."/>
            <person name="Shaskina E."/>
            <person name="Kapwata T."/>
            <person name="Kreiswirth B."/>
            <person name="Gandhi N.R."/>
        </authorList>
    </citation>
    <scope>NUCLEOTIDE SEQUENCE [LARGE SCALE GENOMIC DNA]</scope>
    <source>
        <strain evidence="16 31">32301_S10</strain>
    </source>
</reference>
<dbReference type="Proteomes" id="UP000044938">
    <property type="component" value="Unassembled WGS sequence"/>
</dbReference>
<dbReference type="Pfam" id="PF00934">
    <property type="entry name" value="PE"/>
    <property type="match status" value="1"/>
</dbReference>
<dbReference type="Proteomes" id="UP000049023">
    <property type="component" value="Unassembled WGS sequence"/>
</dbReference>
<evidence type="ECO:0000313" key="18">
    <source>
        <dbReference type="Proteomes" id="UP000038802"/>
    </source>
</evidence>
<protein>
    <submittedName>
        <fullName evidence="2 10">PE family protein</fullName>
    </submittedName>
</protein>
<dbReference type="EMBL" id="CNFT01000556">
    <property type="protein sequence ID" value="CKR91352.1"/>
    <property type="molecule type" value="Genomic_DNA"/>
</dbReference>
<evidence type="ECO:0000313" key="32">
    <source>
        <dbReference type="Proteomes" id="UP000300237"/>
    </source>
</evidence>
<reference evidence="14 33" key="10">
    <citation type="submission" date="2021-03" db="EMBL/GenBank/DDBJ databases">
        <title>Whole Genome Sequencing of Mycobacterium tuberculosis clinical isolates from Arunachal Pradesh, India.</title>
        <authorList>
            <person name="Singh S."/>
            <person name="Mudliar S.R."/>
            <person name="Kulsum U."/>
            <person name="Rufai S.B."/>
            <person name="Singh P.K."/>
            <person name="Umpo M."/>
            <person name="Nyori M."/>
        </authorList>
    </citation>
    <scope>NUCLEOTIDE SEQUENCE [LARGE SCALE GENOMIC DNA]</scope>
    <source>
        <strain evidence="14 33">OMICS/BPL/0142/20/SP</strain>
    </source>
</reference>
<reference evidence="17 32" key="9">
    <citation type="submission" date="2018-08" db="EMBL/GenBank/DDBJ databases">
        <authorList>
            <person name="Fokvardsen B D."/>
            <person name="Norman A."/>
        </authorList>
    </citation>
    <scope>NUCLEOTIDE SEQUENCE [LARGE SCALE GENOMIC DNA]</scope>
    <source>
        <strain evidence="17 32">DKC2</strain>
    </source>
</reference>
<accession>A0A045HJF2</accession>
<dbReference type="Proteomes" id="UP000046680">
    <property type="component" value="Unassembled WGS sequence"/>
</dbReference>
<name>A0A045HJF2_MYCTX</name>
<evidence type="ECO:0000313" key="15">
    <source>
        <dbReference type="EMBL" id="OMH59732.1"/>
    </source>
</evidence>
<dbReference type="EMBL" id="QTBD01000146">
    <property type="protein sequence ID" value="REQ52193.1"/>
    <property type="molecule type" value="Genomic_DNA"/>
</dbReference>
<dbReference type="OMA" id="TTEPEML"/>
<dbReference type="EMBL" id="CSAE01000574">
    <property type="protein sequence ID" value="COW55252.1"/>
    <property type="molecule type" value="Genomic_DNA"/>
</dbReference>
<dbReference type="Proteomes" id="UP000039217">
    <property type="component" value="Unassembled WGS sequence"/>
</dbReference>
<dbReference type="EMBL" id="CP024614">
    <property type="protein sequence ID" value="AUS50898.1"/>
    <property type="molecule type" value="Genomic_DNA"/>
</dbReference>
<reference evidence="15 29" key="6">
    <citation type="submission" date="2017-02" db="EMBL/GenBank/DDBJ databases">
        <title>Protein polymorphisms may explain contrasting epidemiological fitness of two variants of a multidrug-resistant Mycobacterium tuberculosis strain.</title>
        <authorList>
            <person name="Bigi M.M."/>
            <person name="Lopez B."/>
            <person name="Blanco F.C."/>
            <person name="Sasiain M.C."/>
            <person name="De La Barrera S."/>
            <person name="Ritacco V."/>
            <person name="Bigi F."/>
            <person name="Soria M.A."/>
        </authorList>
    </citation>
    <scope>NUCLEOTIDE SEQUENCE [LARGE SCALE GENOMIC DNA]</scope>
    <source>
        <strain evidence="15 29">6548</strain>
    </source>
</reference>
<dbReference type="Proteomes" id="UP000236349">
    <property type="component" value="Chromosome"/>
</dbReference>
<reference evidence="2 30" key="7">
    <citation type="submission" date="2017-10" db="EMBL/GenBank/DDBJ databases">
        <title>Clinical isolate obtained from a human patient with meningeal tuberculosis in michoacan, Mexico.</title>
        <authorList>
            <person name="Guillen-Nepita A.L."/>
            <person name="Negrete-Paz A.M."/>
            <person name="Vazquez-Marrufo G."/>
            <person name="Cruz-Hernandez A."/>
            <person name="Fresia P."/>
            <person name="Naya H."/>
            <person name="Vazquez-Garciduenas M.S."/>
        </authorList>
    </citation>
    <scope>NUCLEOTIDE SEQUENCE [LARGE SCALE GENOMIC DNA]</scope>
    <source>
        <strain evidence="30">Beijing/MYC004</strain>
        <strain evidence="2">MYC004</strain>
    </source>
</reference>